<dbReference type="Proteomes" id="UP001367508">
    <property type="component" value="Unassembled WGS sequence"/>
</dbReference>
<gene>
    <name evidence="1" type="ORF">VNO77_07673</name>
</gene>
<evidence type="ECO:0000313" key="2">
    <source>
        <dbReference type="Proteomes" id="UP001367508"/>
    </source>
</evidence>
<name>A0AAN9M8M5_CANGL</name>
<reference evidence="1 2" key="1">
    <citation type="submission" date="2024-01" db="EMBL/GenBank/DDBJ databases">
        <title>The genomes of 5 underutilized Papilionoideae crops provide insights into root nodulation and disease resistanc.</title>
        <authorList>
            <person name="Jiang F."/>
        </authorList>
    </citation>
    <scope>NUCLEOTIDE SEQUENCE [LARGE SCALE GENOMIC DNA]</scope>
    <source>
        <strain evidence="1">LVBAO_FW01</strain>
        <tissue evidence="1">Leaves</tissue>
    </source>
</reference>
<comment type="caution">
    <text evidence="1">The sequence shown here is derived from an EMBL/GenBank/DDBJ whole genome shotgun (WGS) entry which is preliminary data.</text>
</comment>
<accession>A0AAN9M8M5</accession>
<organism evidence="1 2">
    <name type="scientific">Canavalia gladiata</name>
    <name type="common">Sword bean</name>
    <name type="synonym">Dolichos gladiatus</name>
    <dbReference type="NCBI Taxonomy" id="3824"/>
    <lineage>
        <taxon>Eukaryota</taxon>
        <taxon>Viridiplantae</taxon>
        <taxon>Streptophyta</taxon>
        <taxon>Embryophyta</taxon>
        <taxon>Tracheophyta</taxon>
        <taxon>Spermatophyta</taxon>
        <taxon>Magnoliopsida</taxon>
        <taxon>eudicotyledons</taxon>
        <taxon>Gunneridae</taxon>
        <taxon>Pentapetalae</taxon>
        <taxon>rosids</taxon>
        <taxon>fabids</taxon>
        <taxon>Fabales</taxon>
        <taxon>Fabaceae</taxon>
        <taxon>Papilionoideae</taxon>
        <taxon>50 kb inversion clade</taxon>
        <taxon>NPAAA clade</taxon>
        <taxon>indigoferoid/millettioid clade</taxon>
        <taxon>Phaseoleae</taxon>
        <taxon>Canavalia</taxon>
    </lineage>
</organism>
<keyword evidence="2" id="KW-1185">Reference proteome</keyword>
<dbReference type="EMBL" id="JAYMYQ010000002">
    <property type="protein sequence ID" value="KAK7349872.1"/>
    <property type="molecule type" value="Genomic_DNA"/>
</dbReference>
<protein>
    <submittedName>
        <fullName evidence="1">Uncharacterized protein</fullName>
    </submittedName>
</protein>
<proteinExistence type="predicted"/>
<dbReference type="AlphaFoldDB" id="A0AAN9M8M5"/>
<evidence type="ECO:0000313" key="1">
    <source>
        <dbReference type="EMBL" id="KAK7349872.1"/>
    </source>
</evidence>
<sequence length="174" mass="19627">MTHNLSGFKSGNVATRAWLILRENSWTSFLFSVEGIPFFCELSFHAATRGIAASMLLHPGSSSREALVLSYWAYYFELVLFTNGLEGKRTLPIASILLNPFYVLDVNMQLWTLSKTRRYNLDVPFECYGDHNILGRETIIEDNHMGMSSRSPDGAFGKSPDAKLVFAGINHKRE</sequence>